<organism evidence="2 3">
    <name type="scientific">Flavisphingopyxis soli</name>
    <dbReference type="NCBI Taxonomy" id="2601267"/>
    <lineage>
        <taxon>Bacteria</taxon>
        <taxon>Pseudomonadati</taxon>
        <taxon>Pseudomonadota</taxon>
        <taxon>Alphaproteobacteria</taxon>
        <taxon>Sphingomonadales</taxon>
        <taxon>Sphingopyxidaceae</taxon>
        <taxon>Flavisphingopyxis</taxon>
    </lineage>
</organism>
<dbReference type="OrthoDB" id="8444574at2"/>
<feature type="region of interest" description="Disordered" evidence="1">
    <location>
        <begin position="22"/>
        <end position="62"/>
    </location>
</feature>
<dbReference type="RefSeq" id="WP_147121909.1">
    <property type="nucleotide sequence ID" value="NZ_VOPY01000001.1"/>
</dbReference>
<dbReference type="Proteomes" id="UP000321129">
    <property type="component" value="Unassembled WGS sequence"/>
</dbReference>
<keyword evidence="3" id="KW-1185">Reference proteome</keyword>
<evidence type="ECO:0000313" key="2">
    <source>
        <dbReference type="EMBL" id="TXC74072.1"/>
    </source>
</evidence>
<sequence length="155" mass="15908">MNLRQSHTLLIGTAVLTLLSACSPPSETSKSSRDANSSQTAQMPKAAADAASSHSPGDLDCPIALAQQAGGTLDMSPDQIDSMGRQLGAGGESEIAAAVAGLRSRHPNASEGEIVNYLITAYCPTINARPGTSFGEKQQALRSFATQARKLAGPA</sequence>
<accession>A0A5C6ULE9</accession>
<comment type="caution">
    <text evidence="2">The sequence shown here is derived from an EMBL/GenBank/DDBJ whole genome shotgun (WGS) entry which is preliminary data.</text>
</comment>
<feature type="compositionally biased region" description="Polar residues" evidence="1">
    <location>
        <begin position="23"/>
        <end position="42"/>
    </location>
</feature>
<protein>
    <submittedName>
        <fullName evidence="2">Uncharacterized protein</fullName>
    </submittedName>
</protein>
<name>A0A5C6ULE9_9SPHN</name>
<reference evidence="2 3" key="1">
    <citation type="submission" date="2019-08" db="EMBL/GenBank/DDBJ databases">
        <title>Sphingorhabdus soil sp. nov., isolated from arctic soil.</title>
        <authorList>
            <person name="Liu Y."/>
        </authorList>
    </citation>
    <scope>NUCLEOTIDE SEQUENCE [LARGE SCALE GENOMIC DNA]</scope>
    <source>
        <strain evidence="2 3">D-2Q-5-6</strain>
    </source>
</reference>
<dbReference type="EMBL" id="VOPY01000001">
    <property type="protein sequence ID" value="TXC74072.1"/>
    <property type="molecule type" value="Genomic_DNA"/>
</dbReference>
<evidence type="ECO:0000313" key="3">
    <source>
        <dbReference type="Proteomes" id="UP000321129"/>
    </source>
</evidence>
<dbReference type="PROSITE" id="PS51257">
    <property type="entry name" value="PROKAR_LIPOPROTEIN"/>
    <property type="match status" value="1"/>
</dbReference>
<proteinExistence type="predicted"/>
<dbReference type="AlphaFoldDB" id="A0A5C6ULE9"/>
<evidence type="ECO:0000256" key="1">
    <source>
        <dbReference type="SAM" id="MobiDB-lite"/>
    </source>
</evidence>
<gene>
    <name evidence="2" type="ORF">FSZ31_04960</name>
</gene>